<organism evidence="5 6">
    <name type="scientific">Myroides odoratus</name>
    <name type="common">Flavobacterium odoratum</name>
    <dbReference type="NCBI Taxonomy" id="256"/>
    <lineage>
        <taxon>Bacteria</taxon>
        <taxon>Pseudomonadati</taxon>
        <taxon>Bacteroidota</taxon>
        <taxon>Flavobacteriia</taxon>
        <taxon>Flavobacteriales</taxon>
        <taxon>Flavobacteriaceae</taxon>
        <taxon>Myroides</taxon>
    </lineage>
</organism>
<evidence type="ECO:0000259" key="4">
    <source>
        <dbReference type="Pfam" id="PF14905"/>
    </source>
</evidence>
<evidence type="ECO:0000256" key="2">
    <source>
        <dbReference type="ARBA" id="ARBA00023136"/>
    </source>
</evidence>
<keyword evidence="3" id="KW-0998">Cell outer membrane</keyword>
<evidence type="ECO:0000256" key="1">
    <source>
        <dbReference type="ARBA" id="ARBA00004442"/>
    </source>
</evidence>
<sequence>MFNLSPCYFVFLLIPCLSYGQSFQLQGQVVNSKQQPVEFMDVYLTSSTNSNTPHAYTDSLGNFTLQVLRGNYTLLLIEFGKQKYSQDLVVAQDMNLGKIQVDEGVVLDSITITAKKKLIERKVDRLVFNVENSVSASGGDALDALKVTPSVQVKNDKIAVAWKSNVSILVDDKYIILAGDELTQFLKSIASDNIERIEVMTTPPSKYSAEGDGGLINIKLKKSALHSWSNTSRTAYTQATYPSTSFGNTFNYQKDKVSLLIDASMRQNKTIYTNEIHYYYPQEHWKSDLYDQMKNLGFSSMFNLGYALNNKQKISFQYIGSTATPKTKEDGLTAIYKKENQHLSRTLSSKSNAENNYDNHAFTTALVTKLDTLGKKYTLDVDYFLYSSTKKNKQITEMIQEVNPLTTTTVLNNNAQYINNLASQIDFELPYTWATLEFGGKISFTKISSKIDIETVEQQKAQHQQEDHFSYRENTQALYFSSAKSWGEKWQIKAGLRAESTQNEGSSSSVNQTNKKKYMELFPTLYVANKLNDKHDITLRYGKRIQRPSYANLNPARWYLSSTSYEEGNPFLQPSFTTTLELSHSFKNKLFTTVSFSQVKNGFGQLTTHNEEYNFQKFTQLNYYSLHSINYNMYASTDILSWWTNTFEFNTFYAESKTNTTYLNPKYSGWGAYFIATTTLTLNKANTVIAEISYEQNFDSNYIGNKAGANANVTAGIKLSLLDKKLQCVLNANNILGTDRMLLSNTTQNVFQTFKQYYDTQYVRFSMSYSFGNKNIAVKKQNSSNEEEKGRAN</sequence>
<dbReference type="Proteomes" id="UP000255024">
    <property type="component" value="Unassembled WGS sequence"/>
</dbReference>
<dbReference type="PANTHER" id="PTHR40980">
    <property type="entry name" value="PLUG DOMAIN-CONTAINING PROTEIN"/>
    <property type="match status" value="1"/>
</dbReference>
<keyword evidence="2" id="KW-0472">Membrane</keyword>
<evidence type="ECO:0000313" key="6">
    <source>
        <dbReference type="Proteomes" id="UP000255024"/>
    </source>
</evidence>
<name>A0A378RMW0_MYROD</name>
<dbReference type="GO" id="GO:0009279">
    <property type="term" value="C:cell outer membrane"/>
    <property type="evidence" value="ECO:0007669"/>
    <property type="project" value="UniProtKB-SubCell"/>
</dbReference>
<dbReference type="InterPro" id="IPR036942">
    <property type="entry name" value="Beta-barrel_TonB_sf"/>
</dbReference>
<proteinExistence type="predicted"/>
<dbReference type="RefSeq" id="WP_115090516.1">
    <property type="nucleotide sequence ID" value="NZ_CP068107.1"/>
</dbReference>
<dbReference type="Pfam" id="PF14905">
    <property type="entry name" value="OMP_b-brl_3"/>
    <property type="match status" value="1"/>
</dbReference>
<dbReference type="EMBL" id="UGQL01000001">
    <property type="protein sequence ID" value="STZ27611.1"/>
    <property type="molecule type" value="Genomic_DNA"/>
</dbReference>
<dbReference type="PANTHER" id="PTHR40980:SF4">
    <property type="entry name" value="TONB-DEPENDENT RECEPTOR-LIKE BETA-BARREL DOMAIN-CONTAINING PROTEIN"/>
    <property type="match status" value="1"/>
</dbReference>
<protein>
    <submittedName>
        <fullName evidence="5">Outer membrane receptor for Fe3+-dicitrate</fullName>
    </submittedName>
</protein>
<dbReference type="AlphaFoldDB" id="A0A378RMW0"/>
<dbReference type="Gene3D" id="2.60.40.1120">
    <property type="entry name" value="Carboxypeptidase-like, regulatory domain"/>
    <property type="match status" value="1"/>
</dbReference>
<evidence type="ECO:0000256" key="3">
    <source>
        <dbReference type="ARBA" id="ARBA00023237"/>
    </source>
</evidence>
<dbReference type="SUPFAM" id="SSF56935">
    <property type="entry name" value="Porins"/>
    <property type="match status" value="1"/>
</dbReference>
<accession>A0A378RMW0</accession>
<dbReference type="InterPro" id="IPR041700">
    <property type="entry name" value="OMP_b-brl_3"/>
</dbReference>
<dbReference type="Gene3D" id="2.40.170.20">
    <property type="entry name" value="TonB-dependent receptor, beta-barrel domain"/>
    <property type="match status" value="1"/>
</dbReference>
<feature type="domain" description="Outer membrane protein beta-barrel" evidence="4">
    <location>
        <begin position="369"/>
        <end position="769"/>
    </location>
</feature>
<comment type="subcellular location">
    <subcellularLocation>
        <location evidence="1">Cell outer membrane</location>
    </subcellularLocation>
</comment>
<reference evidence="5 6" key="1">
    <citation type="submission" date="2018-06" db="EMBL/GenBank/DDBJ databases">
        <authorList>
            <consortium name="Pathogen Informatics"/>
            <person name="Doyle S."/>
        </authorList>
    </citation>
    <scope>NUCLEOTIDE SEQUENCE [LARGE SCALE GENOMIC DNA]</scope>
    <source>
        <strain evidence="5 6">NCTC11179</strain>
    </source>
</reference>
<keyword evidence="5" id="KW-0675">Receptor</keyword>
<gene>
    <name evidence="5" type="ORF">NCTC11179_01147</name>
</gene>
<dbReference type="InterPro" id="IPR008969">
    <property type="entry name" value="CarboxyPept-like_regulatory"/>
</dbReference>
<dbReference type="SUPFAM" id="SSF49464">
    <property type="entry name" value="Carboxypeptidase regulatory domain-like"/>
    <property type="match status" value="1"/>
</dbReference>
<evidence type="ECO:0000313" key="5">
    <source>
        <dbReference type="EMBL" id="STZ27611.1"/>
    </source>
</evidence>
<keyword evidence="6" id="KW-1185">Reference proteome</keyword>